<evidence type="ECO:0000313" key="3">
    <source>
        <dbReference type="Proteomes" id="UP001589587"/>
    </source>
</evidence>
<feature type="region of interest" description="Disordered" evidence="1">
    <location>
        <begin position="1"/>
        <end position="21"/>
    </location>
</feature>
<accession>A0ABV5XKT6</accession>
<dbReference type="Proteomes" id="UP001589587">
    <property type="component" value="Unassembled WGS sequence"/>
</dbReference>
<evidence type="ECO:0000256" key="1">
    <source>
        <dbReference type="SAM" id="MobiDB-lite"/>
    </source>
</evidence>
<gene>
    <name evidence="2" type="ORF">ACFFQ6_25275</name>
</gene>
<dbReference type="EMBL" id="JBHMAS010000064">
    <property type="protein sequence ID" value="MFB9783021.1"/>
    <property type="molecule type" value="Genomic_DNA"/>
</dbReference>
<protein>
    <submittedName>
        <fullName evidence="2">Uncharacterized protein</fullName>
    </submittedName>
</protein>
<name>A0ABV5XKT6_9NOCA</name>
<reference evidence="2 3" key="1">
    <citation type="submission" date="2024-09" db="EMBL/GenBank/DDBJ databases">
        <authorList>
            <person name="Sun Q."/>
            <person name="Mori K."/>
        </authorList>
    </citation>
    <scope>NUCLEOTIDE SEQUENCE [LARGE SCALE GENOMIC DNA]</scope>
    <source>
        <strain evidence="2 3">JCM 11411</strain>
    </source>
</reference>
<sequence length="166" mass="19248">MTEGTRWDAPQTRHFDVPDPESPLTHFGSRLKDGTWKFIDMPKWRSASNDPYVEVDVSMLLGKLTIDEASMRIRRMSVPDREKRKQAVRYFITGKLLENGYYVLQTPSPHNPDHVSVYGNMDEIDAAIPAGQPVLISEDAHRAWWTHPERVKLSTLEIERRCRDDE</sequence>
<evidence type="ECO:0000313" key="2">
    <source>
        <dbReference type="EMBL" id="MFB9783021.1"/>
    </source>
</evidence>
<comment type="caution">
    <text evidence="2">The sequence shown here is derived from an EMBL/GenBank/DDBJ whole genome shotgun (WGS) entry which is preliminary data.</text>
</comment>
<keyword evidence="3" id="KW-1185">Reference proteome</keyword>
<organism evidence="2 3">
    <name type="scientific">Rhodococcus baikonurensis</name>
    <dbReference type="NCBI Taxonomy" id="172041"/>
    <lineage>
        <taxon>Bacteria</taxon>
        <taxon>Bacillati</taxon>
        <taxon>Actinomycetota</taxon>
        <taxon>Actinomycetes</taxon>
        <taxon>Mycobacteriales</taxon>
        <taxon>Nocardiaceae</taxon>
        <taxon>Rhodococcus</taxon>
        <taxon>Rhodococcus erythropolis group</taxon>
    </lineage>
</organism>
<dbReference type="RefSeq" id="WP_378375793.1">
    <property type="nucleotide sequence ID" value="NZ_JBHMAS010000064.1"/>
</dbReference>
<proteinExistence type="predicted"/>